<feature type="binding site" evidence="11">
    <location>
        <position position="22"/>
    </location>
    <ligand>
        <name>[4Fe-4S] cluster</name>
        <dbReference type="ChEBI" id="CHEBI:49883"/>
    </ligand>
</feature>
<keyword evidence="5 11" id="KW-0408">Iron</keyword>
<reference evidence="13 14" key="1">
    <citation type="submission" date="2018-05" db="EMBL/GenBank/DDBJ databases">
        <title>Complete genome sequence of sponge-derived Streptomyces sp. HNM0039.</title>
        <authorList>
            <person name="Huang X."/>
            <person name="Zhou S."/>
        </authorList>
    </citation>
    <scope>NUCLEOTIDE SEQUENCE [LARGE SCALE GENOMIC DNA]</scope>
    <source>
        <strain evidence="13 14">HNM0039</strain>
    </source>
</reference>
<comment type="cofactor">
    <cofactor evidence="11">
        <name>[4Fe-4S] cluster</name>
        <dbReference type="ChEBI" id="CHEBI:49883"/>
    </cofactor>
    <text evidence="11">Binds 1 [4Fe-4S] cluster per subunit. Following nitrosylation of the [4Fe-4S] cluster binds 1 [4Fe-8(NO)] cluster per subunit.</text>
</comment>
<dbReference type="PROSITE" id="PS51257">
    <property type="entry name" value="PROKAR_LIPOPROTEIN"/>
    <property type="match status" value="1"/>
</dbReference>
<dbReference type="GO" id="GO:0035731">
    <property type="term" value="F:dinitrosyl-iron complex binding"/>
    <property type="evidence" value="ECO:0007669"/>
    <property type="project" value="UniProtKB-UniRule"/>
</dbReference>
<dbReference type="PANTHER" id="PTHR38839">
    <property type="entry name" value="TRANSCRIPTIONAL REGULATOR WHID-RELATED"/>
    <property type="match status" value="1"/>
</dbReference>
<sequence length="87" mass="9440">MPLRLALEEHLPAVNPLSGAACTGTDTDAFFDGTPSGTELAKRTCMGCLVRTKCLELALDRGDRFGIFGGLTADERRMLRRREARAA</sequence>
<dbReference type="GO" id="GO:0047134">
    <property type="term" value="F:protein-disulfide reductase [NAD(P)H] activity"/>
    <property type="evidence" value="ECO:0007669"/>
    <property type="project" value="TreeGrafter"/>
</dbReference>
<evidence type="ECO:0000256" key="6">
    <source>
        <dbReference type="ARBA" id="ARBA00023014"/>
    </source>
</evidence>
<evidence type="ECO:0000259" key="12">
    <source>
        <dbReference type="PROSITE" id="PS51674"/>
    </source>
</evidence>
<protein>
    <recommendedName>
        <fullName evidence="11">Transcriptional regulator WhiB</fullName>
    </recommendedName>
</protein>
<dbReference type="GO" id="GO:0003677">
    <property type="term" value="F:DNA binding"/>
    <property type="evidence" value="ECO:0007669"/>
    <property type="project" value="UniProtKB-UniRule"/>
</dbReference>
<evidence type="ECO:0000256" key="3">
    <source>
        <dbReference type="ARBA" id="ARBA00022485"/>
    </source>
</evidence>
<dbReference type="AlphaFoldDB" id="A0A2S1T374"/>
<dbReference type="InterPro" id="IPR034768">
    <property type="entry name" value="4FE4S_WBL"/>
</dbReference>
<evidence type="ECO:0000256" key="7">
    <source>
        <dbReference type="ARBA" id="ARBA00023015"/>
    </source>
</evidence>
<dbReference type="InterPro" id="IPR003482">
    <property type="entry name" value="Whib"/>
</dbReference>
<dbReference type="PROSITE" id="PS51674">
    <property type="entry name" value="4FE4S_WBL"/>
    <property type="match status" value="1"/>
</dbReference>
<feature type="binding site" evidence="11">
    <location>
        <position position="54"/>
    </location>
    <ligand>
        <name>[4Fe-4S] cluster</name>
        <dbReference type="ChEBI" id="CHEBI:49883"/>
    </ligand>
</feature>
<comment type="function">
    <text evidence="11">Acts as a transcriptional regulator. Probably redox-responsive. The apo- but not holo-form probably binds DNA.</text>
</comment>
<keyword evidence="6 11" id="KW-0411">Iron-sulfur</keyword>
<evidence type="ECO:0000256" key="11">
    <source>
        <dbReference type="HAMAP-Rule" id="MF_01479"/>
    </source>
</evidence>
<evidence type="ECO:0000256" key="8">
    <source>
        <dbReference type="ARBA" id="ARBA00023125"/>
    </source>
</evidence>
<keyword evidence="14" id="KW-1185">Reference proteome</keyword>
<keyword evidence="10 11" id="KW-0804">Transcription</keyword>
<keyword evidence="3 11" id="KW-0004">4Fe-4S</keyword>
<name>A0A2S1T374_9ACTN</name>
<dbReference type="HAMAP" id="MF_01479">
    <property type="entry name" value="WhiB"/>
    <property type="match status" value="1"/>
</dbReference>
<dbReference type="EMBL" id="CP029188">
    <property type="protein sequence ID" value="AWI33090.1"/>
    <property type="molecule type" value="Genomic_DNA"/>
</dbReference>
<evidence type="ECO:0000256" key="5">
    <source>
        <dbReference type="ARBA" id="ARBA00023004"/>
    </source>
</evidence>
<evidence type="ECO:0000256" key="2">
    <source>
        <dbReference type="ARBA" id="ARBA00006597"/>
    </source>
</evidence>
<keyword evidence="9 11" id="KW-1015">Disulfide bond</keyword>
<comment type="PTM">
    <text evidence="11">Upon Fe-S cluster removal intramolecular disulfide bonds are formed.</text>
</comment>
<dbReference type="GO" id="GO:0005737">
    <property type="term" value="C:cytoplasm"/>
    <property type="evidence" value="ECO:0007669"/>
    <property type="project" value="UniProtKB-SubCell"/>
</dbReference>
<dbReference type="GO" id="GO:0045892">
    <property type="term" value="P:negative regulation of DNA-templated transcription"/>
    <property type="evidence" value="ECO:0007669"/>
    <property type="project" value="TreeGrafter"/>
</dbReference>
<evidence type="ECO:0000313" key="14">
    <source>
        <dbReference type="Proteomes" id="UP000244900"/>
    </source>
</evidence>
<keyword evidence="7 11" id="KW-0805">Transcription regulation</keyword>
<evidence type="ECO:0000256" key="4">
    <source>
        <dbReference type="ARBA" id="ARBA00022723"/>
    </source>
</evidence>
<gene>
    <name evidence="11" type="primary">whiB</name>
    <name evidence="13" type="ORF">DDW44_17795</name>
</gene>
<evidence type="ECO:0000256" key="10">
    <source>
        <dbReference type="ARBA" id="ARBA00023163"/>
    </source>
</evidence>
<evidence type="ECO:0000256" key="1">
    <source>
        <dbReference type="ARBA" id="ARBA00004496"/>
    </source>
</evidence>
<dbReference type="GO" id="GO:0045454">
    <property type="term" value="P:cell redox homeostasis"/>
    <property type="evidence" value="ECO:0007669"/>
    <property type="project" value="TreeGrafter"/>
</dbReference>
<keyword evidence="4 11" id="KW-0479">Metal-binding</keyword>
<comment type="subcellular location">
    <subcellularLocation>
        <location evidence="1 11">Cytoplasm</location>
    </subcellularLocation>
</comment>
<organism evidence="13 14">
    <name type="scientific">Streptomyces tirandamycinicus</name>
    <dbReference type="NCBI Taxonomy" id="2174846"/>
    <lineage>
        <taxon>Bacteria</taxon>
        <taxon>Bacillati</taxon>
        <taxon>Actinomycetota</taxon>
        <taxon>Actinomycetes</taxon>
        <taxon>Kitasatosporales</taxon>
        <taxon>Streptomycetaceae</taxon>
        <taxon>Streptomyces</taxon>
    </lineage>
</organism>
<keyword evidence="11" id="KW-0963">Cytoplasm</keyword>
<evidence type="ECO:0000313" key="13">
    <source>
        <dbReference type="EMBL" id="AWI33090.1"/>
    </source>
</evidence>
<comment type="PTM">
    <text evidence="11">The Fe-S cluster can be nitrosylated by nitric oxide (NO).</text>
</comment>
<dbReference type="GO" id="GO:0051539">
    <property type="term" value="F:4 iron, 4 sulfur cluster binding"/>
    <property type="evidence" value="ECO:0007669"/>
    <property type="project" value="UniProtKB-UniRule"/>
</dbReference>
<dbReference type="GO" id="GO:0046872">
    <property type="term" value="F:metal ion binding"/>
    <property type="evidence" value="ECO:0007669"/>
    <property type="project" value="UniProtKB-KW"/>
</dbReference>
<dbReference type="Pfam" id="PF02467">
    <property type="entry name" value="Whib"/>
    <property type="match status" value="1"/>
</dbReference>
<dbReference type="OrthoDB" id="4249761at2"/>
<evidence type="ECO:0000256" key="9">
    <source>
        <dbReference type="ARBA" id="ARBA00023157"/>
    </source>
</evidence>
<dbReference type="KEGG" id="stir:DDW44_17795"/>
<feature type="binding site" evidence="11">
    <location>
        <position position="45"/>
    </location>
    <ligand>
        <name>[4Fe-4S] cluster</name>
        <dbReference type="ChEBI" id="CHEBI:49883"/>
    </ligand>
</feature>
<comment type="similarity">
    <text evidence="2 11">Belongs to the WhiB family.</text>
</comment>
<feature type="binding site" evidence="11">
    <location>
        <position position="48"/>
    </location>
    <ligand>
        <name>[4Fe-4S] cluster</name>
        <dbReference type="ChEBI" id="CHEBI:49883"/>
    </ligand>
</feature>
<dbReference type="Proteomes" id="UP000244900">
    <property type="component" value="Chromosome"/>
</dbReference>
<proteinExistence type="inferred from homology"/>
<feature type="domain" description="4Fe-4S Wbl-type" evidence="12">
    <location>
        <begin position="21"/>
        <end position="78"/>
    </location>
</feature>
<keyword evidence="8 11" id="KW-0238">DNA-binding</keyword>
<accession>A0A2S1T374</accession>